<organism evidence="5 6">
    <name type="scientific">Geothermobacter ehrlichii</name>
    <dbReference type="NCBI Taxonomy" id="213224"/>
    <lineage>
        <taxon>Bacteria</taxon>
        <taxon>Pseudomonadati</taxon>
        <taxon>Thermodesulfobacteriota</taxon>
        <taxon>Desulfuromonadia</taxon>
        <taxon>Desulfuromonadales</taxon>
        <taxon>Geothermobacteraceae</taxon>
        <taxon>Geothermobacter</taxon>
    </lineage>
</organism>
<gene>
    <name evidence="5" type="ORF">EDC39_11436</name>
</gene>
<dbReference type="Gene3D" id="3.90.220.20">
    <property type="entry name" value="DNA methylase specificity domains"/>
    <property type="match status" value="2"/>
</dbReference>
<dbReference type="OrthoDB" id="5296428at2"/>
<dbReference type="GO" id="GO:0003677">
    <property type="term" value="F:DNA binding"/>
    <property type="evidence" value="ECO:0007669"/>
    <property type="project" value="UniProtKB-KW"/>
</dbReference>
<evidence type="ECO:0000313" key="5">
    <source>
        <dbReference type="EMBL" id="TYO96331.1"/>
    </source>
</evidence>
<reference evidence="5 6" key="1">
    <citation type="submission" date="2019-07" db="EMBL/GenBank/DDBJ databases">
        <title>Genomic Encyclopedia of Type Strains, Phase IV (KMG-IV): sequencing the most valuable type-strain genomes for metagenomic binning, comparative biology and taxonomic classification.</title>
        <authorList>
            <person name="Goeker M."/>
        </authorList>
    </citation>
    <scope>NUCLEOTIDE SEQUENCE [LARGE SCALE GENOMIC DNA]</scope>
    <source>
        <strain evidence="5 6">SS015</strain>
    </source>
</reference>
<keyword evidence="2" id="KW-0680">Restriction system</keyword>
<proteinExistence type="inferred from homology"/>
<sequence>MNADWQRESLFSVLETIESGSRPKGGVNSEYGDVPSLGGENILPSGKVVLENVKLVSWDFYKGMSKGHLLPGDVLINKDGAQTGKVGFYFSGDQDYACINEHLFLLRGKCKKITQEYLYYSLLSESIQRQISLQISGSAQPGLKTSFINWVFLDLPGSITEQAKIAEVLSAVDRAIEHTEALIAKQQRIKTGLMQDLLIRGIDEHGNLRSEETHKFKDSPLGPIPVEWNVLRMEHLTTQIVDGVHHTPNYVESGVPFIVVTDLTSTPGIDFSNTRLISEDAHKLYKKRANPTAGDVLVTKDGTLGVARIVPEDAPEFSIFVSVALLRPKYEICMPQLIWAFFDSGEFMMQLGSLSAGTGLAHIHLEHFRKFLVRTPPISEQITIFQIIGSHNETLKHLNKDLFKLQSLKNALMQDLLTGKVRVTPLLEKEQQEACA</sequence>
<protein>
    <submittedName>
        <fullName evidence="5">Type I restriction enzyme S subunit</fullName>
    </submittedName>
</protein>
<dbReference type="Proteomes" id="UP000324159">
    <property type="component" value="Unassembled WGS sequence"/>
</dbReference>
<dbReference type="CDD" id="cd17246">
    <property type="entry name" value="RMtype1_S_SonII-TRD2-CR2_like"/>
    <property type="match status" value="1"/>
</dbReference>
<dbReference type="AlphaFoldDB" id="A0A5D3WFC0"/>
<dbReference type="Pfam" id="PF01420">
    <property type="entry name" value="Methylase_S"/>
    <property type="match status" value="2"/>
</dbReference>
<dbReference type="PANTHER" id="PTHR30408">
    <property type="entry name" value="TYPE-1 RESTRICTION ENZYME ECOKI SPECIFICITY PROTEIN"/>
    <property type="match status" value="1"/>
</dbReference>
<dbReference type="InterPro" id="IPR052021">
    <property type="entry name" value="Type-I_RS_S_subunit"/>
</dbReference>
<evidence type="ECO:0000259" key="4">
    <source>
        <dbReference type="Pfam" id="PF01420"/>
    </source>
</evidence>
<keyword evidence="6" id="KW-1185">Reference proteome</keyword>
<comment type="caution">
    <text evidence="5">The sequence shown here is derived from an EMBL/GenBank/DDBJ whole genome shotgun (WGS) entry which is preliminary data.</text>
</comment>
<name>A0A5D3WFC0_9BACT</name>
<feature type="domain" description="Type I restriction modification DNA specificity" evidence="4">
    <location>
        <begin position="265"/>
        <end position="393"/>
    </location>
</feature>
<keyword evidence="3" id="KW-0238">DNA-binding</keyword>
<evidence type="ECO:0000313" key="6">
    <source>
        <dbReference type="Proteomes" id="UP000324159"/>
    </source>
</evidence>
<evidence type="ECO:0000256" key="3">
    <source>
        <dbReference type="ARBA" id="ARBA00023125"/>
    </source>
</evidence>
<dbReference type="PANTHER" id="PTHR30408:SF12">
    <property type="entry name" value="TYPE I RESTRICTION ENZYME MJAVIII SPECIFICITY SUBUNIT"/>
    <property type="match status" value="1"/>
</dbReference>
<dbReference type="GO" id="GO:0009307">
    <property type="term" value="P:DNA restriction-modification system"/>
    <property type="evidence" value="ECO:0007669"/>
    <property type="project" value="UniProtKB-KW"/>
</dbReference>
<dbReference type="InterPro" id="IPR000055">
    <property type="entry name" value="Restrct_endonuc_typeI_TRD"/>
</dbReference>
<accession>A0A5D3WFC0</accession>
<evidence type="ECO:0000256" key="2">
    <source>
        <dbReference type="ARBA" id="ARBA00022747"/>
    </source>
</evidence>
<comment type="similarity">
    <text evidence="1">Belongs to the type-I restriction system S methylase family.</text>
</comment>
<dbReference type="RefSeq" id="WP_148896803.1">
    <property type="nucleotide sequence ID" value="NZ_VNIB01000014.1"/>
</dbReference>
<dbReference type="SUPFAM" id="SSF116734">
    <property type="entry name" value="DNA methylase specificity domain"/>
    <property type="match status" value="2"/>
</dbReference>
<dbReference type="EMBL" id="VNIB01000014">
    <property type="protein sequence ID" value="TYO96331.1"/>
    <property type="molecule type" value="Genomic_DNA"/>
</dbReference>
<dbReference type="Gene3D" id="1.10.287.1120">
    <property type="entry name" value="Bipartite methylase S protein"/>
    <property type="match status" value="1"/>
</dbReference>
<feature type="domain" description="Type I restriction modification DNA specificity" evidence="4">
    <location>
        <begin position="4"/>
        <end position="182"/>
    </location>
</feature>
<evidence type="ECO:0000256" key="1">
    <source>
        <dbReference type="ARBA" id="ARBA00010923"/>
    </source>
</evidence>
<dbReference type="InterPro" id="IPR044946">
    <property type="entry name" value="Restrct_endonuc_typeI_TRD_sf"/>
</dbReference>